<dbReference type="Gene3D" id="2.60.40.10">
    <property type="entry name" value="Immunoglobulins"/>
    <property type="match status" value="1"/>
</dbReference>
<dbReference type="SUPFAM" id="SSF81296">
    <property type="entry name" value="E set domains"/>
    <property type="match status" value="1"/>
</dbReference>
<keyword evidence="3" id="KW-0378">Hydrolase</keyword>
<gene>
    <name evidence="12" type="ORF">BAMA_06730</name>
</gene>
<dbReference type="CDD" id="cd11341">
    <property type="entry name" value="AmyAc_Pullulanase_LD-like"/>
    <property type="match status" value="1"/>
</dbReference>
<dbReference type="NCBIfam" id="TIGR02104">
    <property type="entry name" value="pulA_typeI"/>
    <property type="match status" value="1"/>
</dbReference>
<reference evidence="12 13" key="1">
    <citation type="submission" date="2014-06" db="EMBL/GenBank/DDBJ databases">
        <title>Draft genome sequence of Bacillus manliponensis JCM 15802 (MCCC 1A00708).</title>
        <authorList>
            <person name="Lai Q."/>
            <person name="Liu Y."/>
            <person name="Shao Z."/>
        </authorList>
    </citation>
    <scope>NUCLEOTIDE SEQUENCE [LARGE SCALE GENOMIC DNA]</scope>
    <source>
        <strain evidence="12 13">JCM 15802</strain>
    </source>
</reference>
<dbReference type="GO" id="GO:0051060">
    <property type="term" value="F:pullulanase activity"/>
    <property type="evidence" value="ECO:0007669"/>
    <property type="project" value="UniProtKB-EC"/>
</dbReference>
<evidence type="ECO:0000256" key="9">
    <source>
        <dbReference type="ARBA" id="ARBA00031076"/>
    </source>
</evidence>
<comment type="catalytic activity">
    <reaction evidence="6">
        <text>Hydrolysis of (1-&gt;6)-alpha-D-glucosidic linkages in pullulan, amylopectin and glycogen, and in the alpha- and beta-limit dextrins of amylopectin and glycogen.</text>
        <dbReference type="EC" id="3.2.1.41"/>
    </reaction>
</comment>
<dbReference type="Gene3D" id="3.20.20.80">
    <property type="entry name" value="Glycosidases"/>
    <property type="match status" value="1"/>
</dbReference>
<dbReference type="InterPro" id="IPR005323">
    <property type="entry name" value="CBM41_pullulanase"/>
</dbReference>
<dbReference type="InterPro" id="IPR013784">
    <property type="entry name" value="Carb-bd-like_fold"/>
</dbReference>
<evidence type="ECO:0000256" key="5">
    <source>
        <dbReference type="ARBA" id="ARBA00023295"/>
    </source>
</evidence>
<feature type="domain" description="Glycosyl hydrolase family 13 catalytic" evidence="11">
    <location>
        <begin position="500"/>
        <end position="863"/>
    </location>
</feature>
<dbReference type="InterPro" id="IPR014756">
    <property type="entry name" value="Ig_E-set"/>
</dbReference>
<dbReference type="RefSeq" id="WP_235184470.1">
    <property type="nucleotide sequence ID" value="NZ_CBCSJC010000013.1"/>
</dbReference>
<evidence type="ECO:0000256" key="6">
    <source>
        <dbReference type="ARBA" id="ARBA00023965"/>
    </source>
</evidence>
<keyword evidence="2 10" id="KW-0732">Signal</keyword>
<dbReference type="InterPro" id="IPR004193">
    <property type="entry name" value="Glyco_hydro_13_N"/>
</dbReference>
<organism evidence="12 13">
    <name type="scientific">Bacillus manliponensis</name>
    <dbReference type="NCBI Taxonomy" id="574376"/>
    <lineage>
        <taxon>Bacteria</taxon>
        <taxon>Bacillati</taxon>
        <taxon>Bacillota</taxon>
        <taxon>Bacilli</taxon>
        <taxon>Bacillales</taxon>
        <taxon>Bacillaceae</taxon>
        <taxon>Bacillus</taxon>
        <taxon>Bacillus cereus group</taxon>
    </lineage>
</organism>
<dbReference type="SMR" id="A0A073JT31"/>
<evidence type="ECO:0000256" key="10">
    <source>
        <dbReference type="SAM" id="SignalP"/>
    </source>
</evidence>
<dbReference type="Gene3D" id="2.60.40.1110">
    <property type="match status" value="2"/>
</dbReference>
<evidence type="ECO:0000313" key="13">
    <source>
        <dbReference type="Proteomes" id="UP000027822"/>
    </source>
</evidence>
<name>A0A073JT31_9BACI</name>
<feature type="chain" id="PRO_5001690573" description="pullulanase" evidence="10">
    <location>
        <begin position="33"/>
        <end position="962"/>
    </location>
</feature>
<protein>
    <recommendedName>
        <fullName evidence="7">pullulanase</fullName>
        <ecNumber evidence="7">3.2.1.41</ecNumber>
    </recommendedName>
    <alternativeName>
        <fullName evidence="8">Alpha-dextrin endo-1,6-alpha-glucosidase</fullName>
    </alternativeName>
    <alternativeName>
        <fullName evidence="9">Pullulan 6-glucanohydrolase</fullName>
    </alternativeName>
</protein>
<dbReference type="EC" id="3.2.1.41" evidence="7"/>
<dbReference type="Pfam" id="PF03714">
    <property type="entry name" value="PUD"/>
    <property type="match status" value="2"/>
</dbReference>
<evidence type="ECO:0000256" key="7">
    <source>
        <dbReference type="ARBA" id="ARBA00024062"/>
    </source>
</evidence>
<dbReference type="STRING" id="574376.BAMA_06730"/>
<dbReference type="SUPFAM" id="SSF49452">
    <property type="entry name" value="Starch-binding domain-like"/>
    <property type="match status" value="2"/>
</dbReference>
<dbReference type="InterPro" id="IPR013783">
    <property type="entry name" value="Ig-like_fold"/>
</dbReference>
<dbReference type="InterPro" id="IPR006047">
    <property type="entry name" value="GH13_cat_dom"/>
</dbReference>
<dbReference type="SMART" id="SM00642">
    <property type="entry name" value="Aamy"/>
    <property type="match status" value="1"/>
</dbReference>
<evidence type="ECO:0000256" key="4">
    <source>
        <dbReference type="ARBA" id="ARBA00022837"/>
    </source>
</evidence>
<dbReference type="Gene3D" id="2.60.40.2320">
    <property type="match status" value="1"/>
</dbReference>
<accession>A0A073JT31</accession>
<dbReference type="Pfam" id="PF21653">
    <property type="entry name" value="pulA_all-beta"/>
    <property type="match status" value="1"/>
</dbReference>
<keyword evidence="5" id="KW-0326">Glycosidase</keyword>
<evidence type="ECO:0000256" key="2">
    <source>
        <dbReference type="ARBA" id="ARBA00022729"/>
    </source>
</evidence>
<dbReference type="CDD" id="cd10315">
    <property type="entry name" value="CBM41_pullulanase"/>
    <property type="match status" value="2"/>
</dbReference>
<dbReference type="AlphaFoldDB" id="A0A073JT31"/>
<dbReference type="Pfam" id="PF02922">
    <property type="entry name" value="CBM_48"/>
    <property type="match status" value="1"/>
</dbReference>
<evidence type="ECO:0000313" key="12">
    <source>
        <dbReference type="EMBL" id="KEK18249.1"/>
    </source>
</evidence>
<dbReference type="GO" id="GO:0005975">
    <property type="term" value="P:carbohydrate metabolic process"/>
    <property type="evidence" value="ECO:0007669"/>
    <property type="project" value="InterPro"/>
</dbReference>
<keyword evidence="13" id="KW-1185">Reference proteome</keyword>
<evidence type="ECO:0000256" key="1">
    <source>
        <dbReference type="ARBA" id="ARBA00008061"/>
    </source>
</evidence>
<evidence type="ECO:0000256" key="3">
    <source>
        <dbReference type="ARBA" id="ARBA00022801"/>
    </source>
</evidence>
<comment type="caution">
    <text evidence="12">The sequence shown here is derived from an EMBL/GenBank/DDBJ whole genome shotgun (WGS) entry which is preliminary data.</text>
</comment>
<evidence type="ECO:0000259" key="11">
    <source>
        <dbReference type="SMART" id="SM00642"/>
    </source>
</evidence>
<dbReference type="Gene3D" id="2.60.40.1180">
    <property type="entry name" value="Golgi alpha-mannosidase II"/>
    <property type="match status" value="1"/>
</dbReference>
<feature type="signal peptide" evidence="10">
    <location>
        <begin position="1"/>
        <end position="32"/>
    </location>
</feature>
<keyword evidence="4" id="KW-0106">Calcium</keyword>
<dbReference type="CDD" id="cd02860">
    <property type="entry name" value="E_set_Pullulanase"/>
    <property type="match status" value="1"/>
</dbReference>
<dbReference type="PANTHER" id="PTHR43002">
    <property type="entry name" value="GLYCOGEN DEBRANCHING ENZYME"/>
    <property type="match status" value="1"/>
</dbReference>
<dbReference type="InterPro" id="IPR017853">
    <property type="entry name" value="GH"/>
</dbReference>
<sequence length="962" mass="109736">MDKKKLRKSLSIFLSVILFFTLFLTNSMQTFANETVKVKIHYQPGKDNEKDWNVWVWPEGKEGKTYSFTGEDKFGKYVEIEIAEGVDRVGFIVKTDSWEKDGGDRWIEIENGEGEVWVKSGDSNTYTTSPDGPEELPSYKNINLKIHYSRYDGNYNDWNLWIWPEGKEGQAVSFTEEDEYGKVANIQLESAEGIQKVGFIVRKSLAENEWAYQEFGERYITKFNKDGSAEIWLSQGMKGVYYDRDKVKNKPEIKRASIDNVNEITVETNIPFSLKEYENAGITVEGTEITEVVPYNKADGDVTNKVRIITKEPLDFTKSYTVSKEFYGSENTEIGAVVRTPEFDNAFYYEGTDLGNNYSKRKTSFRVWAPTASEVKLVTYHTWDAAEGTEVTMEKSEKGTWIAEKTGDQHGLIYTYKVKIGDTWNEAVDPYVRAVTVNGNKGVVVDLKRTNPKKWTAKKPKLKNPEDSIIYETHVRDLSIAPDSGIKNKGKFLGVAETGTTGPNRVKTGLNHIKDLGITHVQFIPIYDYATVDETKLNEPQYNWGYDPKNYNAPEGSYSTNPYEPTTRILELKKMIQTLHDNDLRMIMDVVYNHVYTVNESNFNKIVPGYFFRYNEDGTLANGTGVGNDTASERKMMRKFIVDSVTYWATEYNIDGFRFDLMGIHDVETMNEVRQALYKIDPTIIVFGEGWDLGTPLDPQQKANQKNALKMNGIGHFNDSIRDSLKGSVFEDKDNGFVNGNVTKLQQIQSGVIAEMNSGNYNDPEQVITYVEAHDNHTLWDKLLLTNNEADEITRKQMHKLASSIVLTSQGIPFIHAGQEFMRTKGGDHNSYRSPDSVNQMDWKRRVMYNDEVEYMKGLIELRKKYPALRLTTKEDIQNNVKFIDAPQQTVAYTVQQGRKKRGQLVVIHNANNESIEMKLPEEGVWKLLVNGEEAGTKSIMKVKGDSVQVSPLSTFVLVRIK</sequence>
<dbReference type="EMBL" id="JOTN01000016">
    <property type="protein sequence ID" value="KEK18249.1"/>
    <property type="molecule type" value="Genomic_DNA"/>
</dbReference>
<dbReference type="SUPFAM" id="SSF51445">
    <property type="entry name" value="(Trans)glycosidases"/>
    <property type="match status" value="1"/>
</dbReference>
<dbReference type="Pfam" id="PF00128">
    <property type="entry name" value="Alpha-amylase"/>
    <property type="match status" value="1"/>
</dbReference>
<dbReference type="InterPro" id="IPR013780">
    <property type="entry name" value="Glyco_hydro_b"/>
</dbReference>
<dbReference type="Proteomes" id="UP000027822">
    <property type="component" value="Unassembled WGS sequence"/>
</dbReference>
<dbReference type="eggNOG" id="COG1523">
    <property type="taxonomic scope" value="Bacteria"/>
</dbReference>
<proteinExistence type="inferred from homology"/>
<evidence type="ECO:0000256" key="8">
    <source>
        <dbReference type="ARBA" id="ARBA00029618"/>
    </source>
</evidence>
<dbReference type="InterPro" id="IPR049117">
    <property type="entry name" value="pulA_all-beta"/>
</dbReference>
<dbReference type="GO" id="GO:0030246">
    <property type="term" value="F:carbohydrate binding"/>
    <property type="evidence" value="ECO:0007669"/>
    <property type="project" value="InterPro"/>
</dbReference>
<comment type="similarity">
    <text evidence="1">Belongs to the glycosyl hydrolase 13 family.</text>
</comment>
<dbReference type="InterPro" id="IPR011840">
    <property type="entry name" value="PulA_typeI"/>
</dbReference>